<evidence type="ECO:0000256" key="4">
    <source>
        <dbReference type="ARBA" id="ARBA00022475"/>
    </source>
</evidence>
<evidence type="ECO:0000256" key="7">
    <source>
        <dbReference type="ARBA" id="ARBA00023136"/>
    </source>
</evidence>
<feature type="transmembrane region" description="Helical" evidence="8">
    <location>
        <begin position="217"/>
        <end position="239"/>
    </location>
</feature>
<comment type="caution">
    <text evidence="9">The sequence shown here is derived from an EMBL/GenBank/DDBJ whole genome shotgun (WGS) entry which is preliminary data.</text>
</comment>
<feature type="transmembrane region" description="Helical" evidence="8">
    <location>
        <begin position="175"/>
        <end position="196"/>
    </location>
</feature>
<feature type="transmembrane region" description="Helical" evidence="8">
    <location>
        <begin position="20"/>
        <end position="44"/>
    </location>
</feature>
<keyword evidence="4" id="KW-1003">Cell membrane</keyword>
<evidence type="ECO:0000313" key="10">
    <source>
        <dbReference type="Proteomes" id="UP000185744"/>
    </source>
</evidence>
<dbReference type="Proteomes" id="UP000185744">
    <property type="component" value="Unassembled WGS sequence"/>
</dbReference>
<dbReference type="SUPFAM" id="SSF81345">
    <property type="entry name" value="ABC transporter involved in vitamin B12 uptake, BtuC"/>
    <property type="match status" value="1"/>
</dbReference>
<feature type="transmembrane region" description="Helical" evidence="8">
    <location>
        <begin position="331"/>
        <end position="352"/>
    </location>
</feature>
<evidence type="ECO:0000256" key="3">
    <source>
        <dbReference type="ARBA" id="ARBA00022448"/>
    </source>
</evidence>
<name>A0A1Q6DVU4_METT1</name>
<evidence type="ECO:0000256" key="1">
    <source>
        <dbReference type="ARBA" id="ARBA00004651"/>
    </source>
</evidence>
<feature type="transmembrane region" description="Helical" evidence="8">
    <location>
        <begin position="267"/>
        <end position="290"/>
    </location>
</feature>
<dbReference type="GO" id="GO:0022857">
    <property type="term" value="F:transmembrane transporter activity"/>
    <property type="evidence" value="ECO:0007669"/>
    <property type="project" value="InterPro"/>
</dbReference>
<dbReference type="GO" id="GO:0005886">
    <property type="term" value="C:plasma membrane"/>
    <property type="evidence" value="ECO:0007669"/>
    <property type="project" value="UniProtKB-SubCell"/>
</dbReference>
<feature type="transmembrane region" description="Helical" evidence="8">
    <location>
        <begin position="143"/>
        <end position="163"/>
    </location>
</feature>
<feature type="transmembrane region" description="Helical" evidence="8">
    <location>
        <begin position="113"/>
        <end position="134"/>
    </location>
</feature>
<keyword evidence="3" id="KW-0813">Transport</keyword>
<evidence type="ECO:0000256" key="8">
    <source>
        <dbReference type="SAM" id="Phobius"/>
    </source>
</evidence>
<dbReference type="FunFam" id="1.10.3470.10:FF:000001">
    <property type="entry name" value="Vitamin B12 ABC transporter permease BtuC"/>
    <property type="match status" value="1"/>
</dbReference>
<feature type="transmembrane region" description="Helical" evidence="8">
    <location>
        <begin position="302"/>
        <end position="319"/>
    </location>
</feature>
<dbReference type="InParanoid" id="A0A1Q6DVU4"/>
<keyword evidence="10" id="KW-1185">Reference proteome</keyword>
<keyword evidence="6 8" id="KW-1133">Transmembrane helix</keyword>
<dbReference type="GO" id="GO:0033214">
    <property type="term" value="P:siderophore-iron import into cell"/>
    <property type="evidence" value="ECO:0007669"/>
    <property type="project" value="TreeGrafter"/>
</dbReference>
<organism evidence="9 10">
    <name type="scientific">Methanohalarchaeum thermophilum</name>
    <dbReference type="NCBI Taxonomy" id="1903181"/>
    <lineage>
        <taxon>Archaea</taxon>
        <taxon>Methanobacteriati</taxon>
        <taxon>Methanobacteriota</taxon>
        <taxon>Methanonatronarchaeia</taxon>
        <taxon>Methanonatronarchaeales</taxon>
        <taxon>Methanonatronarchaeaceae</taxon>
        <taxon>Candidatus Methanohalarchaeum</taxon>
    </lineage>
</organism>
<evidence type="ECO:0000256" key="5">
    <source>
        <dbReference type="ARBA" id="ARBA00022692"/>
    </source>
</evidence>
<evidence type="ECO:0000256" key="2">
    <source>
        <dbReference type="ARBA" id="ARBA00007935"/>
    </source>
</evidence>
<dbReference type="Gene3D" id="1.10.3470.10">
    <property type="entry name" value="ABC transporter involved in vitamin B12 uptake, BtuC"/>
    <property type="match status" value="1"/>
</dbReference>
<dbReference type="EMBL" id="MSDW01000001">
    <property type="protein sequence ID" value="OKY78485.1"/>
    <property type="molecule type" value="Genomic_DNA"/>
</dbReference>
<reference evidence="9" key="1">
    <citation type="submission" date="2016-12" db="EMBL/GenBank/DDBJ databases">
        <title>Discovery of methanogenic haloarchaea.</title>
        <authorList>
            <person name="Sorokin D.Y."/>
            <person name="Makarova K.S."/>
            <person name="Abbas B."/>
            <person name="Ferrer M."/>
            <person name="Golyshin P.N."/>
        </authorList>
    </citation>
    <scope>NUCLEOTIDE SEQUENCE [LARGE SCALE GENOMIC DNA]</scope>
    <source>
        <strain evidence="9">HMET1</strain>
    </source>
</reference>
<dbReference type="PANTHER" id="PTHR30472:SF25">
    <property type="entry name" value="ABC TRANSPORTER PERMEASE PROTEIN MJ0876-RELATED"/>
    <property type="match status" value="1"/>
</dbReference>
<dbReference type="InterPro" id="IPR037294">
    <property type="entry name" value="ABC_BtuC-like"/>
</dbReference>
<comment type="similarity">
    <text evidence="2">Belongs to the binding-protein-dependent transport system permease family. FecCD subfamily.</text>
</comment>
<dbReference type="CDD" id="cd06550">
    <property type="entry name" value="TM_ABC_iron-siderophores_like"/>
    <property type="match status" value="1"/>
</dbReference>
<dbReference type="AlphaFoldDB" id="A0A1Q6DVU4"/>
<gene>
    <name evidence="9" type="ORF">BTN85_0976</name>
</gene>
<dbReference type="Pfam" id="PF01032">
    <property type="entry name" value="FecCD"/>
    <property type="match status" value="1"/>
</dbReference>
<keyword evidence="5 8" id="KW-0812">Transmembrane</keyword>
<evidence type="ECO:0000256" key="6">
    <source>
        <dbReference type="ARBA" id="ARBA00022989"/>
    </source>
</evidence>
<protein>
    <submittedName>
        <fullName evidence="9">ABC-type Fe(3+)-siderophore transport system permease component</fullName>
    </submittedName>
</protein>
<keyword evidence="7 8" id="KW-0472">Membrane</keyword>
<evidence type="ECO:0000313" key="9">
    <source>
        <dbReference type="EMBL" id="OKY78485.1"/>
    </source>
</evidence>
<dbReference type="InterPro" id="IPR000522">
    <property type="entry name" value="ABC_transptr_permease_BtuC"/>
</dbReference>
<sequence>MATEESLQEIYTRFSWKKTVFILVSLFLLFLLVLISVTLGTASIGIKEAFAGILSNLFPSSFQVSETTIAIIWKLRLPRICMAIAAGTGLAVAGVTMQNILRNPLASPYTLGIASGAGFGAALAIVTGAGVVGVNSISLSDNYLIIVNSFFFAMLPALAVLGLTKYKEATHGTLVLAGVAMMYLFSSGLSLLQYFGGEEEVHAIVHWLFGSLAKSNWFNTGIVTLITLISIIPLMIWSWDFNALSAGDEVAEGLGVNVERIRIGGMMISSLITASAVCFLGTIGFIGLVAPHITRIVIGTDHRFLIPSSALVGSIILLASDSVARTILSPLVLPVGIITSLLGVPLFLYLIVSRRRNYW</sequence>
<comment type="subcellular location">
    <subcellularLocation>
        <location evidence="1">Cell membrane</location>
        <topology evidence="1">Multi-pass membrane protein</topology>
    </subcellularLocation>
</comment>
<dbReference type="STRING" id="1903181.BTN85_0976"/>
<proteinExistence type="inferred from homology"/>
<accession>A0A1Q6DVU4</accession>
<dbReference type="PANTHER" id="PTHR30472">
    <property type="entry name" value="FERRIC ENTEROBACTIN TRANSPORT SYSTEM PERMEASE PROTEIN"/>
    <property type="match status" value="1"/>
</dbReference>